<reference evidence="1" key="1">
    <citation type="submission" date="2018-11" db="EMBL/GenBank/DDBJ databases">
        <authorList>
            <person name="Alioto T."/>
            <person name="Alioto T."/>
        </authorList>
    </citation>
    <scope>NUCLEOTIDE SEQUENCE</scope>
</reference>
<dbReference type="Proteomes" id="UP000596742">
    <property type="component" value="Unassembled WGS sequence"/>
</dbReference>
<dbReference type="EMBL" id="UYJE01000603">
    <property type="protein sequence ID" value="VDH94546.1"/>
    <property type="molecule type" value="Genomic_DNA"/>
</dbReference>
<proteinExistence type="predicted"/>
<keyword evidence="2" id="KW-1185">Reference proteome</keyword>
<comment type="caution">
    <text evidence="1">The sequence shown here is derived from an EMBL/GenBank/DDBJ whole genome shotgun (WGS) entry which is preliminary data.</text>
</comment>
<sequence length="109" mass="12538">MYTGYCTSYTDYSDYLSSHCKVESYDEDHSNELYYRTPLEIRENHRKSDISQLDITSGIDSDIADIATQLMKGDSVLDVVDNMAAEDNWRSKLGFSKSVYQISLSKREL</sequence>
<evidence type="ECO:0000313" key="1">
    <source>
        <dbReference type="EMBL" id="VDH94546.1"/>
    </source>
</evidence>
<accession>A0A8B6BRT4</accession>
<organism evidence="1 2">
    <name type="scientific">Mytilus galloprovincialis</name>
    <name type="common">Mediterranean mussel</name>
    <dbReference type="NCBI Taxonomy" id="29158"/>
    <lineage>
        <taxon>Eukaryota</taxon>
        <taxon>Metazoa</taxon>
        <taxon>Spiralia</taxon>
        <taxon>Lophotrochozoa</taxon>
        <taxon>Mollusca</taxon>
        <taxon>Bivalvia</taxon>
        <taxon>Autobranchia</taxon>
        <taxon>Pteriomorphia</taxon>
        <taxon>Mytilida</taxon>
        <taxon>Mytiloidea</taxon>
        <taxon>Mytilidae</taxon>
        <taxon>Mytilinae</taxon>
        <taxon>Mytilus</taxon>
    </lineage>
</organism>
<evidence type="ECO:0000313" key="2">
    <source>
        <dbReference type="Proteomes" id="UP000596742"/>
    </source>
</evidence>
<gene>
    <name evidence="1" type="ORF">MGAL_10B089547</name>
</gene>
<dbReference type="AlphaFoldDB" id="A0A8B6BRT4"/>
<name>A0A8B6BRT4_MYTGA</name>
<protein>
    <submittedName>
        <fullName evidence="1">Uncharacterized protein</fullName>
    </submittedName>
</protein>